<dbReference type="NCBIfam" id="TIGR00640">
    <property type="entry name" value="acid_CoA_mut_C"/>
    <property type="match status" value="1"/>
</dbReference>
<dbReference type="GO" id="GO:0019678">
    <property type="term" value="P:propionate metabolic process, methylmalonyl pathway"/>
    <property type="evidence" value="ECO:0007669"/>
    <property type="project" value="TreeGrafter"/>
</dbReference>
<proteinExistence type="inferred from homology"/>
<dbReference type="SUPFAM" id="SSF51703">
    <property type="entry name" value="Cobalamin (vitamin B12)-dependent enzymes"/>
    <property type="match status" value="1"/>
</dbReference>
<evidence type="ECO:0000256" key="9">
    <source>
        <dbReference type="ARBA" id="ARBA00072363"/>
    </source>
</evidence>
<sequence>MTDTNKSGPTPADWKALADKEVKGRDLTWETPEGFAIKPLYTAEDHEGWDPGLPGFAPFTRGVKASMYAGRPWTIRQYAGFSTAEESNAFYRRNLAAGQKGLSVAFDLATHRGYDSDHPRVVGDVGKAGVAIDTVADMEILFDQIPLDTMSVSMTMNGAVIPVLAFYIVAAERSGVSQDQLSGTIQNDILKEFMVRNTYIYPPEPSMRIISDIIGYTSANMPKFNSISISGYHMHEAGATAVQELAFTIADGKEYATRAMATGLDIDAFAGRLSFFFGIGMNFFMEIAKLRAARTLWYEVMDGLGAKSERSKMLRTHCQTSGVSLQEQDPYNNVMRTTIEAMAATLGGTQSLHTNALDEAIALPTDFSARIARNTQLVLQEETGITNVVDPLGGSHYIEALTSKLVEEARELMAKVDEAGGMTAYVGTGAPKAEIERAAAEKQTMVDQGKTVIVGVNKYRKDKEDPIDTLDIDNAAVRKGQIKRLAAVRAGRDEAACQAALKALTEGSASDANVLQLAVEAARHDATLGEISSAMEEVFGRHDATPKPVSGVYKSAYEFDQRWAQVTDGVEAVSRRLGRKPRIMVAKMGQDGHDRGANVIASAFSDMGFEVISGPLFQTPEEACKMALEKDVDIVGASSLAAGHKTLIPELINKLKDAGRPDIKVTAGGVIPPQDYDFLREAGVQGIYGPGSNVVECAADILTLLGHNMPPLDSAMEEAAE</sequence>
<dbReference type="NCBIfam" id="NF006944">
    <property type="entry name" value="PRK09426.1"/>
    <property type="match status" value="1"/>
</dbReference>
<dbReference type="GO" id="GO:0046872">
    <property type="term" value="F:metal ion binding"/>
    <property type="evidence" value="ECO:0007669"/>
    <property type="project" value="UniProtKB-KW"/>
</dbReference>
<dbReference type="Pfam" id="PF02310">
    <property type="entry name" value="B12-binding"/>
    <property type="match status" value="1"/>
</dbReference>
<keyword evidence="12" id="KW-1185">Reference proteome</keyword>
<keyword evidence="7 11" id="KW-0413">Isomerase</keyword>
<feature type="domain" description="B12-binding" evidence="10">
    <location>
        <begin position="580"/>
        <end position="712"/>
    </location>
</feature>
<dbReference type="FunFam" id="3.20.20.240:FF:000001">
    <property type="entry name" value="Probable methylmalonyl-coa mutase"/>
    <property type="match status" value="1"/>
</dbReference>
<dbReference type="InterPro" id="IPR006159">
    <property type="entry name" value="Acid_CoA_mut_C"/>
</dbReference>
<evidence type="ECO:0000259" key="10">
    <source>
        <dbReference type="PROSITE" id="PS51332"/>
    </source>
</evidence>
<dbReference type="InterPro" id="IPR006099">
    <property type="entry name" value="MeMalonylCoA_mutase_a/b_cat"/>
</dbReference>
<dbReference type="RefSeq" id="WP_034957452.1">
    <property type="nucleotide sequence ID" value="NZ_JMIW01000001.1"/>
</dbReference>
<dbReference type="InterPro" id="IPR006098">
    <property type="entry name" value="MMCoA_mutase_a_cat"/>
</dbReference>
<dbReference type="InterPro" id="IPR036724">
    <property type="entry name" value="Cobalamin-bd_sf"/>
</dbReference>
<evidence type="ECO:0000256" key="6">
    <source>
        <dbReference type="ARBA" id="ARBA00022723"/>
    </source>
</evidence>
<dbReference type="PANTHER" id="PTHR48101">
    <property type="entry name" value="METHYLMALONYL-COA MUTASE, MITOCHONDRIAL-RELATED"/>
    <property type="match status" value="1"/>
</dbReference>
<dbReference type="GO" id="GO:0004494">
    <property type="term" value="F:methylmalonyl-CoA mutase activity"/>
    <property type="evidence" value="ECO:0007669"/>
    <property type="project" value="UniProtKB-EC"/>
</dbReference>
<keyword evidence="5" id="KW-0846">Cobalamin</keyword>
<evidence type="ECO:0000313" key="12">
    <source>
        <dbReference type="Proteomes" id="UP000027647"/>
    </source>
</evidence>
<dbReference type="CDD" id="cd02071">
    <property type="entry name" value="MM_CoA_mut_B12_BD"/>
    <property type="match status" value="1"/>
</dbReference>
<dbReference type="PROSITE" id="PS51332">
    <property type="entry name" value="B12_BINDING"/>
    <property type="match status" value="1"/>
</dbReference>
<keyword evidence="8" id="KW-0170">Cobalt</keyword>
<dbReference type="eggNOG" id="COG2185">
    <property type="taxonomic scope" value="Bacteria"/>
</dbReference>
<protein>
    <recommendedName>
        <fullName evidence="9">Methylmalonyl-CoA mutase</fullName>
        <ecNumber evidence="4">5.4.99.2</ecNumber>
    </recommendedName>
</protein>
<dbReference type="InterPro" id="IPR016176">
    <property type="entry name" value="Cbl-dep_enz_cat"/>
</dbReference>
<organism evidence="11 12">
    <name type="scientific">Erythrobacter longus</name>
    <dbReference type="NCBI Taxonomy" id="1044"/>
    <lineage>
        <taxon>Bacteria</taxon>
        <taxon>Pseudomonadati</taxon>
        <taxon>Pseudomonadota</taxon>
        <taxon>Alphaproteobacteria</taxon>
        <taxon>Sphingomonadales</taxon>
        <taxon>Erythrobacteraceae</taxon>
        <taxon>Erythrobacter/Porphyrobacter group</taxon>
        <taxon>Erythrobacter</taxon>
    </lineage>
</organism>
<dbReference type="CDD" id="cd03679">
    <property type="entry name" value="MM_CoA_mutase_alpha_like"/>
    <property type="match status" value="1"/>
</dbReference>
<evidence type="ECO:0000313" key="11">
    <source>
        <dbReference type="EMBL" id="KEO91188.1"/>
    </source>
</evidence>
<dbReference type="GO" id="GO:0005737">
    <property type="term" value="C:cytoplasm"/>
    <property type="evidence" value="ECO:0007669"/>
    <property type="project" value="TreeGrafter"/>
</dbReference>
<dbReference type="InterPro" id="IPR058549">
    <property type="entry name" value="MeMalonylCoA_mutase_a/b_site"/>
</dbReference>
<dbReference type="Pfam" id="PF01642">
    <property type="entry name" value="MM_CoA_mutase"/>
    <property type="match status" value="1"/>
</dbReference>
<comment type="similarity">
    <text evidence="3">Belongs to the methylmalonyl-CoA mutase family.</text>
</comment>
<dbReference type="SUPFAM" id="SSF52242">
    <property type="entry name" value="Cobalamin (vitamin B12)-binding domain"/>
    <property type="match status" value="1"/>
</dbReference>
<dbReference type="OrthoDB" id="9762378at2"/>
<evidence type="ECO:0000256" key="1">
    <source>
        <dbReference type="ARBA" id="ARBA00001922"/>
    </source>
</evidence>
<evidence type="ECO:0000256" key="8">
    <source>
        <dbReference type="ARBA" id="ARBA00023285"/>
    </source>
</evidence>
<evidence type="ECO:0000256" key="2">
    <source>
        <dbReference type="ARBA" id="ARBA00005146"/>
    </source>
</evidence>
<dbReference type="EC" id="5.4.99.2" evidence="4"/>
<dbReference type="PANTHER" id="PTHR48101:SF4">
    <property type="entry name" value="METHYLMALONYL-COA MUTASE, MITOCHONDRIAL"/>
    <property type="match status" value="1"/>
</dbReference>
<keyword evidence="6" id="KW-0479">Metal-binding</keyword>
<accession>A0A074MH57</accession>
<evidence type="ECO:0000256" key="3">
    <source>
        <dbReference type="ARBA" id="ARBA00008465"/>
    </source>
</evidence>
<dbReference type="InterPro" id="IPR006158">
    <property type="entry name" value="Cobalamin-bd"/>
</dbReference>
<dbReference type="PROSITE" id="PS00544">
    <property type="entry name" value="METMALONYL_COA_MUTASE"/>
    <property type="match status" value="1"/>
</dbReference>
<reference evidence="11 12" key="1">
    <citation type="submission" date="2014-04" db="EMBL/GenBank/DDBJ databases">
        <title>A comprehensive comparison of genomes of Erythrobacter spp. strains.</title>
        <authorList>
            <person name="Zheng Q."/>
        </authorList>
    </citation>
    <scope>NUCLEOTIDE SEQUENCE [LARGE SCALE GENOMIC DNA]</scope>
    <source>
        <strain evidence="11 12">DSM 6997</strain>
    </source>
</reference>
<dbReference type="STRING" id="1044.EH31_00555"/>
<dbReference type="GO" id="GO:0031419">
    <property type="term" value="F:cobalamin binding"/>
    <property type="evidence" value="ECO:0007669"/>
    <property type="project" value="UniProtKB-KW"/>
</dbReference>
<dbReference type="NCBIfam" id="TIGR00641">
    <property type="entry name" value="acid_CoA_mut_N"/>
    <property type="match status" value="1"/>
</dbReference>
<dbReference type="Gene3D" id="3.20.20.240">
    <property type="entry name" value="Methylmalonyl-CoA mutase"/>
    <property type="match status" value="1"/>
</dbReference>
<evidence type="ECO:0000256" key="4">
    <source>
        <dbReference type="ARBA" id="ARBA00012398"/>
    </source>
</evidence>
<evidence type="ECO:0000256" key="7">
    <source>
        <dbReference type="ARBA" id="ARBA00023235"/>
    </source>
</evidence>
<comment type="cofactor">
    <cofactor evidence="1">
        <name>adenosylcob(III)alamin</name>
        <dbReference type="ChEBI" id="CHEBI:18408"/>
    </cofactor>
</comment>
<dbReference type="AlphaFoldDB" id="A0A074MH57"/>
<dbReference type="Proteomes" id="UP000027647">
    <property type="component" value="Unassembled WGS sequence"/>
</dbReference>
<gene>
    <name evidence="11" type="ORF">EH31_00555</name>
</gene>
<dbReference type="Gene3D" id="3.40.50.280">
    <property type="entry name" value="Cobalamin-binding domain"/>
    <property type="match status" value="1"/>
</dbReference>
<dbReference type="EMBL" id="JMIW01000001">
    <property type="protein sequence ID" value="KEO91188.1"/>
    <property type="molecule type" value="Genomic_DNA"/>
</dbReference>
<name>A0A074MH57_ERYLO</name>
<dbReference type="eggNOG" id="COG1884">
    <property type="taxonomic scope" value="Bacteria"/>
</dbReference>
<evidence type="ECO:0000256" key="5">
    <source>
        <dbReference type="ARBA" id="ARBA00022628"/>
    </source>
</evidence>
<comment type="pathway">
    <text evidence="2">Metabolic intermediate metabolism; propanoyl-CoA degradation; succinyl-CoA from propanoyl-CoA: step 3/3.</text>
</comment>
<comment type="caution">
    <text evidence="11">The sequence shown here is derived from an EMBL/GenBank/DDBJ whole genome shotgun (WGS) entry which is preliminary data.</text>
</comment>